<keyword evidence="1" id="KW-0812">Transmembrane</keyword>
<dbReference type="Proteomes" id="UP001055580">
    <property type="component" value="Chromosome"/>
</dbReference>
<gene>
    <name evidence="2" type="ORF">M9980_08365</name>
</gene>
<name>A0ABY4TRY4_9SPHN</name>
<evidence type="ECO:0000313" key="2">
    <source>
        <dbReference type="EMBL" id="URW74590.1"/>
    </source>
</evidence>
<evidence type="ECO:0000256" key="1">
    <source>
        <dbReference type="SAM" id="Phobius"/>
    </source>
</evidence>
<protein>
    <submittedName>
        <fullName evidence="2">Uncharacterized protein</fullName>
    </submittedName>
</protein>
<feature type="transmembrane region" description="Helical" evidence="1">
    <location>
        <begin position="27"/>
        <end position="46"/>
    </location>
</feature>
<organism evidence="2 3">
    <name type="scientific">Sphingomonas donggukensis</name>
    <dbReference type="NCBI Taxonomy" id="2949093"/>
    <lineage>
        <taxon>Bacteria</taxon>
        <taxon>Pseudomonadati</taxon>
        <taxon>Pseudomonadota</taxon>
        <taxon>Alphaproteobacteria</taxon>
        <taxon>Sphingomonadales</taxon>
        <taxon>Sphingomonadaceae</taxon>
        <taxon>Sphingomonas</taxon>
    </lineage>
</organism>
<dbReference type="RefSeq" id="WP_250749172.1">
    <property type="nucleotide sequence ID" value="NZ_CP098401.1"/>
</dbReference>
<keyword evidence="3" id="KW-1185">Reference proteome</keyword>
<reference evidence="2" key="1">
    <citation type="submission" date="2022-05" db="EMBL/GenBank/DDBJ databases">
        <title>Sphingomonas sp. strain RMG20 Genome sequencing and assembly.</title>
        <authorList>
            <person name="Kim I."/>
        </authorList>
    </citation>
    <scope>NUCLEOTIDE SEQUENCE</scope>
    <source>
        <strain evidence="2">RMG20</strain>
    </source>
</reference>
<proteinExistence type="predicted"/>
<sequence>MADDAPPNPSLLARLGTLPPVSIGRRAAGIVAVLLILAPVATLLGAKLLTAAARHDAAAVAAAQGPRIAAARAQAAQRRALATVIDRPTLGTTLEGLARALPRETQLVRAGRGADGRLAIEASTADPDRLRAGLRRDPATAHLRDAGQRRGDAALVVAMDEP</sequence>
<accession>A0ABY4TRY4</accession>
<keyword evidence="1" id="KW-1133">Transmembrane helix</keyword>
<keyword evidence="1" id="KW-0472">Membrane</keyword>
<evidence type="ECO:0000313" key="3">
    <source>
        <dbReference type="Proteomes" id="UP001055580"/>
    </source>
</evidence>
<dbReference type="EMBL" id="CP098401">
    <property type="protein sequence ID" value="URW74590.1"/>
    <property type="molecule type" value="Genomic_DNA"/>
</dbReference>